<comment type="caution">
    <text evidence="1">The sequence shown here is derived from an EMBL/GenBank/DDBJ whole genome shotgun (WGS) entry which is preliminary data.</text>
</comment>
<name>A0A2T0LWY7_9PSEU</name>
<dbReference type="AlphaFoldDB" id="A0A2T0LWY7"/>
<dbReference type="EMBL" id="PVNH01000004">
    <property type="protein sequence ID" value="PRX48479.1"/>
    <property type="molecule type" value="Genomic_DNA"/>
</dbReference>
<accession>A0A2T0LWY7</accession>
<reference evidence="1 2" key="1">
    <citation type="submission" date="2018-03" db="EMBL/GenBank/DDBJ databases">
        <title>Genomic Encyclopedia of Type Strains, Phase III (KMG-III): the genomes of soil and plant-associated and newly described type strains.</title>
        <authorList>
            <person name="Whitman W."/>
        </authorList>
    </citation>
    <scope>NUCLEOTIDE SEQUENCE [LARGE SCALE GENOMIC DNA]</scope>
    <source>
        <strain evidence="1 2">CGMCC 4.7125</strain>
    </source>
</reference>
<proteinExistence type="predicted"/>
<keyword evidence="2" id="KW-1185">Reference proteome</keyword>
<gene>
    <name evidence="1" type="ORF">B0I33_104296</name>
</gene>
<evidence type="ECO:0000313" key="1">
    <source>
        <dbReference type="EMBL" id="PRX48479.1"/>
    </source>
</evidence>
<organism evidence="1 2">
    <name type="scientific">Prauserella shujinwangii</name>
    <dbReference type="NCBI Taxonomy" id="1453103"/>
    <lineage>
        <taxon>Bacteria</taxon>
        <taxon>Bacillati</taxon>
        <taxon>Actinomycetota</taxon>
        <taxon>Actinomycetes</taxon>
        <taxon>Pseudonocardiales</taxon>
        <taxon>Pseudonocardiaceae</taxon>
        <taxon>Prauserella</taxon>
    </lineage>
</organism>
<evidence type="ECO:0000313" key="2">
    <source>
        <dbReference type="Proteomes" id="UP000238362"/>
    </source>
</evidence>
<protein>
    <submittedName>
        <fullName evidence="1">Uncharacterized protein</fullName>
    </submittedName>
</protein>
<dbReference type="Proteomes" id="UP000238362">
    <property type="component" value="Unassembled WGS sequence"/>
</dbReference>
<sequence>MRAEGRRARGGVPRSAPICGGHDRAVAVPHAHGSTRARGRLLLVAGRPLTAHRAAGLVGWWAPDDDLAEVVLRGPLGEVPPALR</sequence>